<proteinExistence type="inferred from homology"/>
<dbReference type="GO" id="GO:0009134">
    <property type="term" value="P:nucleoside diphosphate catabolic process"/>
    <property type="evidence" value="ECO:0007669"/>
    <property type="project" value="TreeGrafter"/>
</dbReference>
<comment type="subcellular location">
    <subcellularLocation>
        <location evidence="1">Golgi apparatus membrane</location>
        <topology evidence="1">Single-pass type II membrane protein</topology>
    </subcellularLocation>
</comment>
<comment type="similarity">
    <text evidence="2 8">Belongs to the GDA1/CD39 NTPase family.</text>
</comment>
<sequence length="643" mass="70570">MIKSNRCHSGVLRHVAHSVRYPETESRDRDSSVFDFDCKDTHSAGNSGFWMIESSPLVNDIDTSRATSPASHENSANSSQPTASSSSVAHHQPKHARMRSNGSNKYNALPQLESQASSAGTSGPTLTPLDYRDESRGGGMRKFAWKKYAIGAAVVIGMVWLFGPRESRDGMWSGGGHEDVPTLSPAPYHSFETDPDPTKTGYCTTPYSPDKKLVQFALMIDAGSTGSRIHVYKFNNCNPTPSLEYEVFKMIRPGLSSYKKNPVEAAQSLDELLDVAVKTVPKEYQNCAPVEVKATAGLRLLGHDVAQVILDEVRARLRSKYPFPVSSRASAVEIMEGRDEGVYAWLTANYLLGTLSPSKSTSKTFTETYAVLDLGGASTQIVFEPSFPDSHQTLLDGEHKYELTFAGRTHTLYQHSYLGYGLMQARRSVHNLVGFMWEFTHPKEGDVMLAKVANACLNKDSSRVVELEGVSGSKPRNVTMVGADVGNFEACKRVLELVMAKDAICQTKPCSFNGVYQPSILDTFPTGGILALSYFYDRIFPLLPPSQTSASKPITLPIHQIATMAKEVCAGNNAYFPPSGQEELEGRPESCLDMTFLYVLLRLGYEFDENRVVRVEKKVAGTELGWCLGAAIAMLDAKIECKA</sequence>
<evidence type="ECO:0000256" key="6">
    <source>
        <dbReference type="PIRSR" id="PIRSR600407-1"/>
    </source>
</evidence>
<dbReference type="Gene3D" id="3.30.420.150">
    <property type="entry name" value="Exopolyphosphatase. Domain 2"/>
    <property type="match status" value="1"/>
</dbReference>
<dbReference type="PANTHER" id="PTHR11782:SF83">
    <property type="entry name" value="GUANOSINE-DIPHOSPHATASE"/>
    <property type="match status" value="1"/>
</dbReference>
<feature type="compositionally biased region" description="Low complexity" evidence="9">
    <location>
        <begin position="75"/>
        <end position="89"/>
    </location>
</feature>
<dbReference type="AlphaFoldDB" id="A0A0B7FNH9"/>
<evidence type="ECO:0000256" key="9">
    <source>
        <dbReference type="SAM" id="MobiDB-lite"/>
    </source>
</evidence>
<dbReference type="GO" id="GO:0017111">
    <property type="term" value="F:ribonucleoside triphosphate phosphatase activity"/>
    <property type="evidence" value="ECO:0007669"/>
    <property type="project" value="TreeGrafter"/>
</dbReference>
<evidence type="ECO:0000256" key="2">
    <source>
        <dbReference type="ARBA" id="ARBA00009283"/>
    </source>
</evidence>
<dbReference type="OrthoDB" id="6372431at2759"/>
<dbReference type="EC" id="3.6.1.42" evidence="5"/>
<keyword evidence="3 8" id="KW-0378">Hydrolase</keyword>
<dbReference type="GO" id="GO:0004382">
    <property type="term" value="F:GDP phosphatase activity"/>
    <property type="evidence" value="ECO:0007669"/>
    <property type="project" value="UniProtKB-EC"/>
</dbReference>
<dbReference type="GO" id="GO:0045134">
    <property type="term" value="F:UDP phosphatase activity"/>
    <property type="evidence" value="ECO:0007669"/>
    <property type="project" value="TreeGrafter"/>
</dbReference>
<reference evidence="10 11" key="1">
    <citation type="submission" date="2014-11" db="EMBL/GenBank/DDBJ databases">
        <authorList>
            <person name="Wibberg Daniel"/>
        </authorList>
    </citation>
    <scope>NUCLEOTIDE SEQUENCE [LARGE SCALE GENOMIC DNA]</scope>
    <source>
        <strain evidence="10">Rhizoctonia solani AG1-IB 7/3/14</strain>
    </source>
</reference>
<gene>
    <name evidence="10" type="ORF">RSOLAG1IB_08569</name>
</gene>
<comment type="function">
    <text evidence="4">After transfer of sugars to endogenous macromolecular acceptors, the enzyme converts nucleoside diphosphates to nucleoside monophosphates which in turn exit the Golgi lumen in a coupled antiporter reaction, allowing entry of additional nucleotide sugar from the cytosol.</text>
</comment>
<keyword evidence="11" id="KW-1185">Reference proteome</keyword>
<dbReference type="STRING" id="1108050.A0A0B7FNH9"/>
<dbReference type="EMBL" id="LN679130">
    <property type="protein sequence ID" value="CEL58479.1"/>
    <property type="molecule type" value="Genomic_DNA"/>
</dbReference>
<evidence type="ECO:0000256" key="5">
    <source>
        <dbReference type="ARBA" id="ARBA00038903"/>
    </source>
</evidence>
<feature type="compositionally biased region" description="Polar residues" evidence="9">
    <location>
        <begin position="114"/>
        <end position="125"/>
    </location>
</feature>
<evidence type="ECO:0000313" key="10">
    <source>
        <dbReference type="EMBL" id="CEL58479.1"/>
    </source>
</evidence>
<evidence type="ECO:0000313" key="11">
    <source>
        <dbReference type="Proteomes" id="UP000059188"/>
    </source>
</evidence>
<protein>
    <recommendedName>
        <fullName evidence="5">guanosine-diphosphatase</fullName>
        <ecNumber evidence="5">3.6.1.42</ecNumber>
    </recommendedName>
</protein>
<feature type="compositionally biased region" description="Polar residues" evidence="9">
    <location>
        <begin position="64"/>
        <end position="74"/>
    </location>
</feature>
<feature type="region of interest" description="Disordered" evidence="9">
    <location>
        <begin position="114"/>
        <end position="133"/>
    </location>
</feature>
<name>A0A0B7FNH9_THACB</name>
<accession>A0A0B7FNH9</accession>
<dbReference type="PROSITE" id="PS01238">
    <property type="entry name" value="GDA1_CD39_NTPASE"/>
    <property type="match status" value="1"/>
</dbReference>
<dbReference type="Proteomes" id="UP000059188">
    <property type="component" value="Unassembled WGS sequence"/>
</dbReference>
<evidence type="ECO:0000256" key="1">
    <source>
        <dbReference type="ARBA" id="ARBA00004323"/>
    </source>
</evidence>
<feature type="active site" description="Proton acceptor" evidence="6">
    <location>
        <position position="340"/>
    </location>
</feature>
<organism evidence="10 11">
    <name type="scientific">Thanatephorus cucumeris (strain AG1-IB / isolate 7/3/14)</name>
    <name type="common">Lettuce bottom rot fungus</name>
    <name type="synonym">Rhizoctonia solani</name>
    <dbReference type="NCBI Taxonomy" id="1108050"/>
    <lineage>
        <taxon>Eukaryota</taxon>
        <taxon>Fungi</taxon>
        <taxon>Dikarya</taxon>
        <taxon>Basidiomycota</taxon>
        <taxon>Agaricomycotina</taxon>
        <taxon>Agaricomycetes</taxon>
        <taxon>Cantharellales</taxon>
        <taxon>Ceratobasidiaceae</taxon>
        <taxon>Rhizoctonia</taxon>
        <taxon>Rhizoctonia solani AG-1</taxon>
    </lineage>
</organism>
<dbReference type="CDD" id="cd24040">
    <property type="entry name" value="ASKHA_NBD_GDA1"/>
    <property type="match status" value="1"/>
</dbReference>
<dbReference type="GO" id="GO:0000139">
    <property type="term" value="C:Golgi membrane"/>
    <property type="evidence" value="ECO:0007669"/>
    <property type="project" value="UniProtKB-SubCell"/>
</dbReference>
<dbReference type="Gene3D" id="3.30.420.40">
    <property type="match status" value="1"/>
</dbReference>
<evidence type="ECO:0000256" key="8">
    <source>
        <dbReference type="RuleBase" id="RU003833"/>
    </source>
</evidence>
<evidence type="ECO:0000256" key="3">
    <source>
        <dbReference type="ARBA" id="ARBA00022801"/>
    </source>
</evidence>
<keyword evidence="7" id="KW-0547">Nucleotide-binding</keyword>
<dbReference type="Pfam" id="PF01150">
    <property type="entry name" value="GDA1_CD39"/>
    <property type="match status" value="1"/>
</dbReference>
<evidence type="ECO:0000256" key="4">
    <source>
        <dbReference type="ARBA" id="ARBA00037742"/>
    </source>
</evidence>
<feature type="region of interest" description="Disordered" evidence="9">
    <location>
        <begin position="61"/>
        <end position="106"/>
    </location>
</feature>
<dbReference type="GO" id="GO:0006487">
    <property type="term" value="P:protein N-linked glycosylation"/>
    <property type="evidence" value="ECO:0007669"/>
    <property type="project" value="TreeGrafter"/>
</dbReference>
<dbReference type="InterPro" id="IPR000407">
    <property type="entry name" value="GDA1_CD39_NTPase"/>
</dbReference>
<feature type="binding site" evidence="7">
    <location>
        <begin position="376"/>
        <end position="380"/>
    </location>
    <ligand>
        <name>ATP</name>
        <dbReference type="ChEBI" id="CHEBI:30616"/>
    </ligand>
</feature>
<dbReference type="GO" id="GO:0005524">
    <property type="term" value="F:ATP binding"/>
    <property type="evidence" value="ECO:0007669"/>
    <property type="project" value="UniProtKB-KW"/>
</dbReference>
<keyword evidence="7" id="KW-0067">ATP-binding</keyword>
<evidence type="ECO:0000256" key="7">
    <source>
        <dbReference type="PIRSR" id="PIRSR600407-2"/>
    </source>
</evidence>
<dbReference type="PANTHER" id="PTHR11782">
    <property type="entry name" value="ADENOSINE/GUANOSINE DIPHOSPHATASE"/>
    <property type="match status" value="1"/>
</dbReference>